<evidence type="ECO:0000256" key="1">
    <source>
        <dbReference type="SAM" id="Phobius"/>
    </source>
</evidence>
<gene>
    <name evidence="2" type="ORF">OPV22_023485</name>
</gene>
<organism evidence="2 3">
    <name type="scientific">Ensete ventricosum</name>
    <name type="common">Abyssinian banana</name>
    <name type="synonym">Musa ensete</name>
    <dbReference type="NCBI Taxonomy" id="4639"/>
    <lineage>
        <taxon>Eukaryota</taxon>
        <taxon>Viridiplantae</taxon>
        <taxon>Streptophyta</taxon>
        <taxon>Embryophyta</taxon>
        <taxon>Tracheophyta</taxon>
        <taxon>Spermatophyta</taxon>
        <taxon>Magnoliopsida</taxon>
        <taxon>Liliopsida</taxon>
        <taxon>Zingiberales</taxon>
        <taxon>Musaceae</taxon>
        <taxon>Ensete</taxon>
    </lineage>
</organism>
<dbReference type="AlphaFoldDB" id="A0AAV8QX18"/>
<comment type="caution">
    <text evidence="2">The sequence shown here is derived from an EMBL/GenBank/DDBJ whole genome shotgun (WGS) entry which is preliminary data.</text>
</comment>
<keyword evidence="3" id="KW-1185">Reference proteome</keyword>
<protein>
    <submittedName>
        <fullName evidence="2">Uncharacterized protein</fullName>
    </submittedName>
</protein>
<name>A0AAV8QX18_ENSVE</name>
<proteinExistence type="predicted"/>
<keyword evidence="1" id="KW-0472">Membrane</keyword>
<feature type="transmembrane region" description="Helical" evidence="1">
    <location>
        <begin position="109"/>
        <end position="126"/>
    </location>
</feature>
<evidence type="ECO:0000313" key="2">
    <source>
        <dbReference type="EMBL" id="KAJ8479758.1"/>
    </source>
</evidence>
<keyword evidence="1" id="KW-1133">Transmembrane helix</keyword>
<accession>A0AAV8QX18</accession>
<dbReference type="Proteomes" id="UP001222027">
    <property type="component" value="Unassembled WGS sequence"/>
</dbReference>
<evidence type="ECO:0000313" key="3">
    <source>
        <dbReference type="Proteomes" id="UP001222027"/>
    </source>
</evidence>
<dbReference type="EMBL" id="JAQQAF010000006">
    <property type="protein sequence ID" value="KAJ8479758.1"/>
    <property type="molecule type" value="Genomic_DNA"/>
</dbReference>
<reference evidence="2 3" key="1">
    <citation type="submission" date="2022-12" db="EMBL/GenBank/DDBJ databases">
        <title>Chromosome-scale assembly of the Ensete ventricosum genome.</title>
        <authorList>
            <person name="Dussert Y."/>
            <person name="Stocks J."/>
            <person name="Wendawek A."/>
            <person name="Woldeyes F."/>
            <person name="Nichols R.A."/>
            <person name="Borrell J.S."/>
        </authorList>
    </citation>
    <scope>NUCLEOTIDE SEQUENCE [LARGE SCALE GENOMIC DNA]</scope>
    <source>
        <strain evidence="3">cv. Maze</strain>
        <tissue evidence="2">Seeds</tissue>
    </source>
</reference>
<keyword evidence="1" id="KW-0812">Transmembrane</keyword>
<sequence length="149" mass="16172">MVCSRARGCQSGWGWRGANRGLHPIFGPHTRPQVLQRVGVTKASDSSALTSTSSFLILLKDASVEFWAQPKCMVPMGIERLSLPMVSKGCTLTGTKPQNNFRANYKPDIIHASSLGIMVFGALAIAKMLRVPIGMSCPTHLPNRVGFFT</sequence>